<dbReference type="AlphaFoldDB" id="A0A1R3K5X6"/>
<comment type="caution">
    <text evidence="2">The sequence shown here is derived from an EMBL/GenBank/DDBJ whole genome shotgun (WGS) entry which is preliminary data.</text>
</comment>
<proteinExistence type="predicted"/>
<sequence length="102" mass="10763">MEERESTGEGVTARNFSQSGIGQVGQRPHHVKRSCFQGCPGFSSPYLGGIIIGLPSPKSAHLETVPVIVLQAATPVAFSISLFSPGLSLSLIRKADVLFGLK</sequence>
<dbReference type="Proteomes" id="UP000187203">
    <property type="component" value="Unassembled WGS sequence"/>
</dbReference>
<protein>
    <submittedName>
        <fullName evidence="2">Uncharacterized protein</fullName>
    </submittedName>
</protein>
<dbReference type="OrthoDB" id="10459162at2759"/>
<reference evidence="3" key="1">
    <citation type="submission" date="2013-09" db="EMBL/GenBank/DDBJ databases">
        <title>Corchorus olitorius genome sequencing.</title>
        <authorList>
            <person name="Alam M."/>
            <person name="Haque M.S."/>
            <person name="Islam M.S."/>
            <person name="Emdad E.M."/>
            <person name="Islam M.M."/>
            <person name="Ahmed B."/>
            <person name="Halim A."/>
            <person name="Hossen Q.M.M."/>
            <person name="Hossain M.Z."/>
            <person name="Ahmed R."/>
            <person name="Khan M.M."/>
            <person name="Islam R."/>
            <person name="Rashid M.M."/>
            <person name="Khan S.A."/>
            <person name="Rahman M.S."/>
            <person name="Alam M."/>
            <person name="Yahiya A.S."/>
            <person name="Khan M.S."/>
            <person name="Azam M.S."/>
            <person name="Haque T."/>
            <person name="Lashkar M.Z.H."/>
            <person name="Akhand A.I."/>
            <person name="Morshed G."/>
            <person name="Roy S."/>
            <person name="Uddin K.S."/>
            <person name="Rabeya T."/>
            <person name="Hossain A.S."/>
            <person name="Chowdhury A."/>
            <person name="Snigdha A.R."/>
            <person name="Mortoza M.S."/>
            <person name="Matin S.A."/>
            <person name="Hoque S.M.E."/>
            <person name="Islam M.K."/>
            <person name="Roy D.K."/>
            <person name="Haider R."/>
            <person name="Moosa M.M."/>
            <person name="Elias S.M."/>
            <person name="Hasan A.M."/>
            <person name="Jahan S."/>
            <person name="Shafiuddin M."/>
            <person name="Mahmood N."/>
            <person name="Shommy N.S."/>
        </authorList>
    </citation>
    <scope>NUCLEOTIDE SEQUENCE [LARGE SCALE GENOMIC DNA]</scope>
    <source>
        <strain evidence="3">cv. O-4</strain>
    </source>
</reference>
<evidence type="ECO:0000313" key="2">
    <source>
        <dbReference type="EMBL" id="OMP02503.1"/>
    </source>
</evidence>
<keyword evidence="3" id="KW-1185">Reference proteome</keyword>
<evidence type="ECO:0000256" key="1">
    <source>
        <dbReference type="SAM" id="MobiDB-lite"/>
    </source>
</evidence>
<organism evidence="2 3">
    <name type="scientific">Corchorus olitorius</name>
    <dbReference type="NCBI Taxonomy" id="93759"/>
    <lineage>
        <taxon>Eukaryota</taxon>
        <taxon>Viridiplantae</taxon>
        <taxon>Streptophyta</taxon>
        <taxon>Embryophyta</taxon>
        <taxon>Tracheophyta</taxon>
        <taxon>Spermatophyta</taxon>
        <taxon>Magnoliopsida</taxon>
        <taxon>eudicotyledons</taxon>
        <taxon>Gunneridae</taxon>
        <taxon>Pentapetalae</taxon>
        <taxon>rosids</taxon>
        <taxon>malvids</taxon>
        <taxon>Malvales</taxon>
        <taxon>Malvaceae</taxon>
        <taxon>Grewioideae</taxon>
        <taxon>Apeibeae</taxon>
        <taxon>Corchorus</taxon>
    </lineage>
</organism>
<dbReference type="EMBL" id="AWUE01014625">
    <property type="protein sequence ID" value="OMP02503.1"/>
    <property type="molecule type" value="Genomic_DNA"/>
</dbReference>
<accession>A0A1R3K5X6</accession>
<name>A0A1R3K5X6_9ROSI</name>
<gene>
    <name evidence="2" type="ORF">COLO4_11039</name>
</gene>
<evidence type="ECO:0000313" key="3">
    <source>
        <dbReference type="Proteomes" id="UP000187203"/>
    </source>
</evidence>
<feature type="region of interest" description="Disordered" evidence="1">
    <location>
        <begin position="1"/>
        <end position="26"/>
    </location>
</feature>